<dbReference type="EMBL" id="LN999056">
    <property type="protein sequence ID" value="CUX79135.1"/>
    <property type="molecule type" value="Genomic_DNA"/>
</dbReference>
<protein>
    <submittedName>
        <fullName evidence="1">SsrA-binding protein</fullName>
    </submittedName>
</protein>
<dbReference type="SUPFAM" id="SSF74982">
    <property type="entry name" value="Small protein B (SmpB)"/>
    <property type="match status" value="1"/>
</dbReference>
<dbReference type="Gene3D" id="2.40.280.10">
    <property type="match status" value="1"/>
</dbReference>
<dbReference type="PATRIC" id="fig|189385.6.peg.105"/>
<sequence>MSRGVLCYNKQCSERIAVACKYEAGMALRGWEVSSIRVSSASLLCASVRLAVGLPVRVGVGITPPPNLRPLCAAHTSATTQGRGYTHGFVPKAHSASALPVALYDNGGTSSALSLLAGG</sequence>
<dbReference type="InterPro" id="IPR023620">
    <property type="entry name" value="SmpB"/>
</dbReference>
<evidence type="ECO:0000313" key="1">
    <source>
        <dbReference type="EMBL" id="CUX79135.1"/>
    </source>
</evidence>
<name>A0A143WRA6_TREPR</name>
<organism evidence="1 2">
    <name type="scientific">Tremblaya princeps</name>
    <dbReference type="NCBI Taxonomy" id="189385"/>
    <lineage>
        <taxon>Bacteria</taxon>
        <taxon>Pseudomonadati</taxon>
        <taxon>Pseudomonadota</taxon>
        <taxon>Betaproteobacteria</taxon>
        <taxon>Candidatus Tremblayella</taxon>
    </lineage>
</organism>
<accession>A0A143WRA6</accession>
<reference evidence="2" key="1">
    <citation type="submission" date="2016-01" db="EMBL/GenBank/DDBJ databases">
        <authorList>
            <person name="Husnik F."/>
        </authorList>
    </citation>
    <scope>NUCLEOTIDE SEQUENCE [LARGE SCALE GENOMIC DNA]</scope>
</reference>
<dbReference type="AlphaFoldDB" id="A0A143WRA6"/>
<gene>
    <name evidence="1" type="primary">smpB</name>
    <name evidence="1" type="ORF">FVIR_TP00087</name>
</gene>
<dbReference type="Proteomes" id="UP000075241">
    <property type="component" value="Chromosome I"/>
</dbReference>
<proteinExistence type="predicted"/>
<evidence type="ECO:0000313" key="2">
    <source>
        <dbReference type="Proteomes" id="UP000075241"/>
    </source>
</evidence>